<evidence type="ECO:0000256" key="1">
    <source>
        <dbReference type="ARBA" id="ARBA00023125"/>
    </source>
</evidence>
<dbReference type="EMBL" id="JXBB01000008">
    <property type="protein sequence ID" value="OAR04929.1"/>
    <property type="molecule type" value="Genomic_DNA"/>
</dbReference>
<proteinExistence type="predicted"/>
<reference evidence="3 4" key="1">
    <citation type="submission" date="2015-09" db="EMBL/GenBank/DDBJ databases">
        <title>Draft genome sequence of Hydrogenibacillus schlegelii DSM 2000.</title>
        <authorList>
            <person name="Hemp J."/>
        </authorList>
    </citation>
    <scope>NUCLEOTIDE SEQUENCE [LARGE SCALE GENOMIC DNA]</scope>
    <source>
        <strain evidence="3 4">MA 48</strain>
    </source>
</reference>
<organism evidence="3 4">
    <name type="scientific">Hydrogenibacillus schlegelii</name>
    <name type="common">Bacillus schlegelii</name>
    <dbReference type="NCBI Taxonomy" id="1484"/>
    <lineage>
        <taxon>Bacteria</taxon>
        <taxon>Bacillati</taxon>
        <taxon>Bacillota</taxon>
        <taxon>Bacilli</taxon>
        <taxon>Bacillales</taxon>
        <taxon>Bacillales Family X. Incertae Sedis</taxon>
        <taxon>Hydrogenibacillus</taxon>
    </lineage>
</organism>
<dbReference type="GO" id="GO:0003677">
    <property type="term" value="F:DNA binding"/>
    <property type="evidence" value="ECO:0007669"/>
    <property type="project" value="UniProtKB-KW"/>
</dbReference>
<protein>
    <submittedName>
        <fullName evidence="3">Transposase</fullName>
    </submittedName>
</protein>
<evidence type="ECO:0000313" key="3">
    <source>
        <dbReference type="EMBL" id="OAR04929.1"/>
    </source>
</evidence>
<dbReference type="Pfam" id="PF07282">
    <property type="entry name" value="Cas12f1-like_TNB"/>
    <property type="match status" value="1"/>
</dbReference>
<name>A0A179ISY2_HYDSH</name>
<comment type="caution">
    <text evidence="3">The sequence shown here is derived from an EMBL/GenBank/DDBJ whole genome shotgun (WGS) entry which is preliminary data.</text>
</comment>
<dbReference type="RefSeq" id="WP_066199313.1">
    <property type="nucleotide sequence ID" value="NZ_JXBB01000008.1"/>
</dbReference>
<gene>
    <name evidence="3" type="ORF">SA87_04420</name>
</gene>
<feature type="domain" description="Cas12f1-like TNB" evidence="2">
    <location>
        <begin position="332"/>
        <end position="396"/>
    </location>
</feature>
<dbReference type="InterPro" id="IPR010095">
    <property type="entry name" value="Cas12f1-like_TNB"/>
</dbReference>
<dbReference type="Proteomes" id="UP000243024">
    <property type="component" value="Unassembled WGS sequence"/>
</dbReference>
<sequence length="438" mass="50045">MAWSSASRPDRLLLTRQFPIGPDRLPEFEPIMQAANRIWNSCVWHSREIREKENRWPNEGELKAKFKFFKVWKELHSQSAQAVVEEYFEAVSGYRKHRENGHEEMRPPDFKPKKHLRTVTWKKQGFDVRPDGLGLKRSRGKDPVSVPLPAGWNVIVLPDGRSVTGTPVEVKVKAIVRRRKVENLILHVTFDFGVVPVRPEAGPVAAYDYNAAMLARATSAGVLDLFVGRELLAQIQDRNKGLAEFQAKLSRLREGSRRWRRLQAAKGRILEKLDRRIRPMEHALTKALAELDLKEGIATAVLGDLTGLRRSAGTGMKGKKASQKIHQMAYDRLGSQQGYKNLMRGIRTIFLPEKYTSSTCYACGRRDPSSRRHRGHWKCRRCGFSLQADLNGAGNLLKFRLAENVVGVPGPVSFHTIRHWRWDKRYNRYVRVSSRAGA</sequence>
<evidence type="ECO:0000313" key="4">
    <source>
        <dbReference type="Proteomes" id="UP000243024"/>
    </source>
</evidence>
<dbReference type="AlphaFoldDB" id="A0A179ISY2"/>
<keyword evidence="4" id="KW-1185">Reference proteome</keyword>
<dbReference type="OrthoDB" id="4278026at2"/>
<dbReference type="STRING" id="1484.SA87_04420"/>
<dbReference type="NCBIfam" id="NF040570">
    <property type="entry name" value="guided_TnpB"/>
    <property type="match status" value="1"/>
</dbReference>
<accession>A0A179ISY2</accession>
<evidence type="ECO:0000259" key="2">
    <source>
        <dbReference type="Pfam" id="PF07282"/>
    </source>
</evidence>
<keyword evidence="1" id="KW-0238">DNA-binding</keyword>